<keyword evidence="6" id="KW-1185">Reference proteome</keyword>
<gene>
    <name evidence="5" type="ORF">SE17_29195</name>
</gene>
<name>A0A0N8PRI9_9CHLR</name>
<dbReference type="GO" id="GO:0016020">
    <property type="term" value="C:membrane"/>
    <property type="evidence" value="ECO:0007669"/>
    <property type="project" value="InterPro"/>
</dbReference>
<dbReference type="Proteomes" id="UP000050509">
    <property type="component" value="Unassembled WGS sequence"/>
</dbReference>
<dbReference type="AlphaFoldDB" id="A0A0N8PRI9"/>
<feature type="compositionally biased region" description="Low complexity" evidence="2">
    <location>
        <begin position="310"/>
        <end position="330"/>
    </location>
</feature>
<evidence type="ECO:0000313" key="6">
    <source>
        <dbReference type="Proteomes" id="UP000050509"/>
    </source>
</evidence>
<dbReference type="InterPro" id="IPR011712">
    <property type="entry name" value="Sig_transdc_His_kin_sub3_dim/P"/>
</dbReference>
<dbReference type="Pfam" id="PF07730">
    <property type="entry name" value="HisKA_3"/>
    <property type="match status" value="1"/>
</dbReference>
<feature type="transmembrane region" description="Helical" evidence="3">
    <location>
        <begin position="149"/>
        <end position="170"/>
    </location>
</feature>
<dbReference type="Gene3D" id="1.20.5.1930">
    <property type="match status" value="1"/>
</dbReference>
<sequence length="330" mass="36927">MTSPAPRWLRPFNIFWRIVVAVSLLLGAQDAVGQDATLLRGWRGALMLALILAFAAAYIWFDRNETRQQERWPVPYRTVLLYLIVQLAIVGGLLHFSSSFFGPLLSLLGHVFGALPMRRWWFPAGAIVALLAAPVGIYDAIAERDWGSVFGFVFSLSILIVLAAFVGLMFGEHYRREALIAELRRAKDDLERYATQAEELAALRERTRLAREMHDSLGHALQAVVQNRHKQVFFVAEVVVQPGLRYAHGFRDFAHRYAVIAGCNKQARRFGQDALAQRDIGGHGCAFFAWRVWREYIIPGPGGAPRRARQCCAPAGPARRRGPSGPARPA</sequence>
<evidence type="ECO:0000256" key="3">
    <source>
        <dbReference type="SAM" id="Phobius"/>
    </source>
</evidence>
<feature type="transmembrane region" description="Helical" evidence="3">
    <location>
        <begin position="14"/>
        <end position="32"/>
    </location>
</feature>
<feature type="transmembrane region" description="Helical" evidence="3">
    <location>
        <begin position="44"/>
        <end position="61"/>
    </location>
</feature>
<proteinExistence type="predicted"/>
<feature type="transmembrane region" description="Helical" evidence="3">
    <location>
        <begin position="120"/>
        <end position="137"/>
    </location>
</feature>
<feature type="region of interest" description="Disordered" evidence="2">
    <location>
        <begin position="304"/>
        <end position="330"/>
    </location>
</feature>
<feature type="coiled-coil region" evidence="1">
    <location>
        <begin position="176"/>
        <end position="203"/>
    </location>
</feature>
<comment type="caution">
    <text evidence="5">The sequence shown here is derived from an EMBL/GenBank/DDBJ whole genome shotgun (WGS) entry which is preliminary data.</text>
</comment>
<keyword evidence="3" id="KW-0472">Membrane</keyword>
<keyword evidence="1" id="KW-0175">Coiled coil</keyword>
<keyword evidence="3" id="KW-0812">Transmembrane</keyword>
<dbReference type="EMBL" id="LJCR01001608">
    <property type="protein sequence ID" value="KPV50053.1"/>
    <property type="molecule type" value="Genomic_DNA"/>
</dbReference>
<evidence type="ECO:0000256" key="1">
    <source>
        <dbReference type="SAM" id="Coils"/>
    </source>
</evidence>
<evidence type="ECO:0000256" key="2">
    <source>
        <dbReference type="SAM" id="MobiDB-lite"/>
    </source>
</evidence>
<dbReference type="GO" id="GO:0046983">
    <property type="term" value="F:protein dimerization activity"/>
    <property type="evidence" value="ECO:0007669"/>
    <property type="project" value="InterPro"/>
</dbReference>
<feature type="transmembrane region" description="Helical" evidence="3">
    <location>
        <begin position="81"/>
        <end position="108"/>
    </location>
</feature>
<reference evidence="5 6" key="1">
    <citation type="submission" date="2015-09" db="EMBL/GenBank/DDBJ databases">
        <title>Draft genome sequence of Kouleothrix aurantiaca JCM 19913.</title>
        <authorList>
            <person name="Hemp J."/>
        </authorList>
    </citation>
    <scope>NUCLEOTIDE SEQUENCE [LARGE SCALE GENOMIC DNA]</scope>
    <source>
        <strain evidence="5 6">COM-B</strain>
    </source>
</reference>
<organism evidence="5 6">
    <name type="scientific">Kouleothrix aurantiaca</name>
    <dbReference type="NCBI Taxonomy" id="186479"/>
    <lineage>
        <taxon>Bacteria</taxon>
        <taxon>Bacillati</taxon>
        <taxon>Chloroflexota</taxon>
        <taxon>Chloroflexia</taxon>
        <taxon>Chloroflexales</taxon>
        <taxon>Roseiflexineae</taxon>
        <taxon>Roseiflexaceae</taxon>
        <taxon>Kouleothrix</taxon>
    </lineage>
</organism>
<protein>
    <recommendedName>
        <fullName evidence="4">Signal transduction histidine kinase subgroup 3 dimerisation and phosphoacceptor domain-containing protein</fullName>
    </recommendedName>
</protein>
<dbReference type="GO" id="GO:0000155">
    <property type="term" value="F:phosphorelay sensor kinase activity"/>
    <property type="evidence" value="ECO:0007669"/>
    <property type="project" value="InterPro"/>
</dbReference>
<keyword evidence="3" id="KW-1133">Transmembrane helix</keyword>
<feature type="domain" description="Signal transduction histidine kinase subgroup 3 dimerisation and phosphoacceptor" evidence="4">
    <location>
        <begin position="205"/>
        <end position="224"/>
    </location>
</feature>
<accession>A0A0N8PRI9</accession>
<evidence type="ECO:0000313" key="5">
    <source>
        <dbReference type="EMBL" id="KPV50053.1"/>
    </source>
</evidence>
<evidence type="ECO:0000259" key="4">
    <source>
        <dbReference type="Pfam" id="PF07730"/>
    </source>
</evidence>